<accession>A0A6C0B1W2</accession>
<dbReference type="InterPro" id="IPR008532">
    <property type="entry name" value="NFACT_RNA-bd"/>
</dbReference>
<dbReference type="Pfam" id="PF05670">
    <property type="entry name" value="NFACT-R_1"/>
    <property type="match status" value="1"/>
</dbReference>
<reference evidence="2" key="1">
    <citation type="journal article" date="2020" name="Nature">
        <title>Giant virus diversity and host interactions through global metagenomics.</title>
        <authorList>
            <person name="Schulz F."/>
            <person name="Roux S."/>
            <person name="Paez-Espino D."/>
            <person name="Jungbluth S."/>
            <person name="Walsh D.A."/>
            <person name="Denef V.J."/>
            <person name="McMahon K.D."/>
            <person name="Konstantinidis K.T."/>
            <person name="Eloe-Fadrosh E.A."/>
            <person name="Kyrpides N.C."/>
            <person name="Woyke T."/>
        </authorList>
    </citation>
    <scope>NUCLEOTIDE SEQUENCE</scope>
    <source>
        <strain evidence="2">GVMAG-M-3300009182-78</strain>
    </source>
</reference>
<feature type="domain" description="NFACT RNA-binding" evidence="1">
    <location>
        <begin position="15"/>
        <end position="100"/>
    </location>
</feature>
<dbReference type="EMBL" id="MN739044">
    <property type="protein sequence ID" value="QHS85519.1"/>
    <property type="molecule type" value="Genomic_DNA"/>
</dbReference>
<evidence type="ECO:0000259" key="1">
    <source>
        <dbReference type="Pfam" id="PF05670"/>
    </source>
</evidence>
<dbReference type="AlphaFoldDB" id="A0A6C0B1W2"/>
<name>A0A6C0B1W2_9ZZZZ</name>
<evidence type="ECO:0000313" key="2">
    <source>
        <dbReference type="EMBL" id="QHS85519.1"/>
    </source>
</evidence>
<protein>
    <recommendedName>
        <fullName evidence="1">NFACT RNA-binding domain-containing protein</fullName>
    </recommendedName>
</protein>
<organism evidence="2">
    <name type="scientific">viral metagenome</name>
    <dbReference type="NCBI Taxonomy" id="1070528"/>
    <lineage>
        <taxon>unclassified sequences</taxon>
        <taxon>metagenomes</taxon>
        <taxon>organismal metagenomes</taxon>
    </lineage>
</organism>
<sequence length="116" mass="13385">MKTQVIYIPSMHASITYFIGENAQENDKLIDEASPNDIWFHVYNKKSCHVVAHIPVPVDRKNVKYIVSQGAVLCKQFSYPSEKNLPILFTRRRYIEKTDVPGLVFIPEENKSIKTC</sequence>
<proteinExistence type="predicted"/>